<evidence type="ECO:0000313" key="4">
    <source>
        <dbReference type="Proteomes" id="UP000317593"/>
    </source>
</evidence>
<dbReference type="InterPro" id="IPR027824">
    <property type="entry name" value="DUF4469"/>
</dbReference>
<dbReference type="Gene3D" id="2.70.50.70">
    <property type="match status" value="1"/>
</dbReference>
<keyword evidence="4" id="KW-1185">Reference proteome</keyword>
<sequence length="234" mass="25749">MFLNYYLTPNRITPEGDDYMAVGVNRQRYTIDDVYDHMTRQGSTLTKAEALAAFEEVTQGIINIVRQGNTVVTPLVNIMPSISGVFDSEEDTFDASRHEVTLSISPGIRLRDVPPDIATQKVKARERKPDLANYYDKGSATKDDAVTPGKGARISGSLLKFDETDATQGIFFVNTDGSAEARVDDESILRNKPSELIFVNPSLPAGTYRLEVRSLLNGNSDIRTGILSDRVTVA</sequence>
<reference evidence="3 4" key="1">
    <citation type="submission" date="2017-05" db="EMBL/GenBank/DDBJ databases">
        <authorList>
            <person name="Varghese N."/>
            <person name="Submissions S."/>
        </authorList>
    </citation>
    <scope>NUCLEOTIDE SEQUENCE [LARGE SCALE GENOMIC DNA]</scope>
    <source>
        <strain evidence="3 4">DSM 21194</strain>
    </source>
</reference>
<gene>
    <name evidence="3" type="ORF">SAMN06265218_11937</name>
</gene>
<dbReference type="InterPro" id="IPR049893">
    <property type="entry name" value="Bvu_2165-like_IHF-HU-DNA_bdg"/>
</dbReference>
<evidence type="ECO:0000259" key="2">
    <source>
        <dbReference type="Pfam" id="PF14848"/>
    </source>
</evidence>
<dbReference type="Proteomes" id="UP000317593">
    <property type="component" value="Unassembled WGS sequence"/>
</dbReference>
<dbReference type="AlphaFoldDB" id="A0A521EVJ3"/>
<dbReference type="CDD" id="cd12843">
    <property type="entry name" value="Bvu_2165_C_like"/>
    <property type="match status" value="1"/>
</dbReference>
<dbReference type="Pfam" id="PF14734">
    <property type="entry name" value="DUF4469"/>
    <property type="match status" value="1"/>
</dbReference>
<protein>
    <submittedName>
        <fullName evidence="3">Uncharacterized protein</fullName>
    </submittedName>
</protein>
<feature type="domain" description="DUF4469" evidence="1">
    <location>
        <begin position="134"/>
        <end position="216"/>
    </location>
</feature>
<organism evidence="3 4">
    <name type="scientific">Fodinibius sediminis</name>
    <dbReference type="NCBI Taxonomy" id="1214077"/>
    <lineage>
        <taxon>Bacteria</taxon>
        <taxon>Pseudomonadati</taxon>
        <taxon>Balneolota</taxon>
        <taxon>Balneolia</taxon>
        <taxon>Balneolales</taxon>
        <taxon>Balneolaceae</taxon>
        <taxon>Fodinibius</taxon>
    </lineage>
</organism>
<feature type="domain" description="Bvu-2165-like IHF-HU-like DNA-binding" evidence="2">
    <location>
        <begin position="3"/>
        <end position="120"/>
    </location>
</feature>
<name>A0A521EVJ3_9BACT</name>
<accession>A0A521EVJ3</accession>
<evidence type="ECO:0000259" key="1">
    <source>
        <dbReference type="Pfam" id="PF14734"/>
    </source>
</evidence>
<dbReference type="EMBL" id="FXTH01000019">
    <property type="protein sequence ID" value="SMO87925.1"/>
    <property type="molecule type" value="Genomic_DNA"/>
</dbReference>
<evidence type="ECO:0000313" key="3">
    <source>
        <dbReference type="EMBL" id="SMO87925.1"/>
    </source>
</evidence>
<dbReference type="RefSeq" id="WP_142715764.1">
    <property type="nucleotide sequence ID" value="NZ_FXTH01000019.1"/>
</dbReference>
<dbReference type="Pfam" id="PF14848">
    <property type="entry name" value="HU-DNA_bdg"/>
    <property type="match status" value="1"/>
</dbReference>
<dbReference type="OrthoDB" id="1115271at2"/>
<proteinExistence type="predicted"/>